<evidence type="ECO:0000256" key="2">
    <source>
        <dbReference type="ARBA" id="ARBA00023315"/>
    </source>
</evidence>
<dbReference type="InterPro" id="IPR050832">
    <property type="entry name" value="Bact_Acetyltransf"/>
</dbReference>
<dbReference type="PROSITE" id="PS51186">
    <property type="entry name" value="GNAT"/>
    <property type="match status" value="1"/>
</dbReference>
<gene>
    <name evidence="4" type="ORF">FKG95_08425</name>
</gene>
<dbReference type="PANTHER" id="PTHR43877:SF5">
    <property type="entry name" value="BLL8307 PROTEIN"/>
    <property type="match status" value="1"/>
</dbReference>
<name>A0A545TYI0_9PROT</name>
<dbReference type="SUPFAM" id="SSF55729">
    <property type="entry name" value="Acyl-CoA N-acyltransferases (Nat)"/>
    <property type="match status" value="1"/>
</dbReference>
<accession>A0A545TYI0</accession>
<dbReference type="EMBL" id="VHSH01000002">
    <property type="protein sequence ID" value="TQV82233.1"/>
    <property type="molecule type" value="Genomic_DNA"/>
</dbReference>
<evidence type="ECO:0000313" key="5">
    <source>
        <dbReference type="Proteomes" id="UP000315252"/>
    </source>
</evidence>
<dbReference type="Pfam" id="PF00583">
    <property type="entry name" value="Acetyltransf_1"/>
    <property type="match status" value="1"/>
</dbReference>
<dbReference type="PANTHER" id="PTHR43877">
    <property type="entry name" value="AMINOALKYLPHOSPHONATE N-ACETYLTRANSFERASE-RELATED-RELATED"/>
    <property type="match status" value="1"/>
</dbReference>
<dbReference type="RefSeq" id="WP_142895864.1">
    <property type="nucleotide sequence ID" value="NZ_ML660053.1"/>
</dbReference>
<sequence length="164" mass="17827">MQLTIRKDDLSGEFIAQLLQKHLDFTAGESPPESSHALDLEALRAPDITFWCAWDGDSLLGCVALKDLGVTDGVAPGGARHGEVKSMHTAEAARGRGVARALMEHLMAEARRLGYARLSLETGSMESFAAARRLYARFGFETCAPFGDYVLDPHSEFMTIELAA</sequence>
<evidence type="ECO:0000259" key="3">
    <source>
        <dbReference type="PROSITE" id="PS51186"/>
    </source>
</evidence>
<reference evidence="4 5" key="1">
    <citation type="submission" date="2019-06" db="EMBL/GenBank/DDBJ databases">
        <title>Whole genome sequence for Rhodospirillaceae sp. R148.</title>
        <authorList>
            <person name="Wang G."/>
        </authorList>
    </citation>
    <scope>NUCLEOTIDE SEQUENCE [LARGE SCALE GENOMIC DNA]</scope>
    <source>
        <strain evidence="4 5">R148</strain>
    </source>
</reference>
<dbReference type="CDD" id="cd04301">
    <property type="entry name" value="NAT_SF"/>
    <property type="match status" value="1"/>
</dbReference>
<evidence type="ECO:0000313" key="4">
    <source>
        <dbReference type="EMBL" id="TQV82233.1"/>
    </source>
</evidence>
<protein>
    <submittedName>
        <fullName evidence="4">GNAT family N-acetyltransferase</fullName>
    </submittedName>
</protein>
<comment type="caution">
    <text evidence="4">The sequence shown here is derived from an EMBL/GenBank/DDBJ whole genome shotgun (WGS) entry which is preliminary data.</text>
</comment>
<dbReference type="GO" id="GO:0016747">
    <property type="term" value="F:acyltransferase activity, transferring groups other than amino-acyl groups"/>
    <property type="evidence" value="ECO:0007669"/>
    <property type="project" value="InterPro"/>
</dbReference>
<dbReference type="AlphaFoldDB" id="A0A545TYI0"/>
<proteinExistence type="predicted"/>
<feature type="domain" description="N-acetyltransferase" evidence="3">
    <location>
        <begin position="3"/>
        <end position="163"/>
    </location>
</feature>
<keyword evidence="5" id="KW-1185">Reference proteome</keyword>
<dbReference type="InterPro" id="IPR000182">
    <property type="entry name" value="GNAT_dom"/>
</dbReference>
<keyword evidence="2" id="KW-0012">Acyltransferase</keyword>
<organism evidence="4 5">
    <name type="scientific">Denitrobaculum tricleocarpae</name>
    <dbReference type="NCBI Taxonomy" id="2591009"/>
    <lineage>
        <taxon>Bacteria</taxon>
        <taxon>Pseudomonadati</taxon>
        <taxon>Pseudomonadota</taxon>
        <taxon>Alphaproteobacteria</taxon>
        <taxon>Rhodospirillales</taxon>
        <taxon>Rhodospirillaceae</taxon>
        <taxon>Denitrobaculum</taxon>
    </lineage>
</organism>
<dbReference type="InterPro" id="IPR016181">
    <property type="entry name" value="Acyl_CoA_acyltransferase"/>
</dbReference>
<dbReference type="OrthoDB" id="9805924at2"/>
<keyword evidence="1 4" id="KW-0808">Transferase</keyword>
<dbReference type="Gene3D" id="3.40.630.30">
    <property type="match status" value="1"/>
</dbReference>
<dbReference type="Proteomes" id="UP000315252">
    <property type="component" value="Unassembled WGS sequence"/>
</dbReference>
<evidence type="ECO:0000256" key="1">
    <source>
        <dbReference type="ARBA" id="ARBA00022679"/>
    </source>
</evidence>